<dbReference type="Pfam" id="PF13439">
    <property type="entry name" value="Glyco_transf_4"/>
    <property type="match status" value="1"/>
</dbReference>
<dbReference type="Gene3D" id="3.40.50.2000">
    <property type="entry name" value="Glycogen Phosphorylase B"/>
    <property type="match status" value="2"/>
</dbReference>
<reference evidence="4 5" key="1">
    <citation type="journal article" date="2015" name="Nature">
        <title>rRNA introns, odd ribosomes, and small enigmatic genomes across a large radiation of phyla.</title>
        <authorList>
            <person name="Brown C.T."/>
            <person name="Hug L.A."/>
            <person name="Thomas B.C."/>
            <person name="Sharon I."/>
            <person name="Castelle C.J."/>
            <person name="Singh A."/>
            <person name="Wilkins M.J."/>
            <person name="Williams K.H."/>
            <person name="Banfield J.F."/>
        </authorList>
    </citation>
    <scope>NUCLEOTIDE SEQUENCE [LARGE SCALE GENOMIC DNA]</scope>
</reference>
<evidence type="ECO:0000259" key="3">
    <source>
        <dbReference type="Pfam" id="PF13439"/>
    </source>
</evidence>
<dbReference type="PANTHER" id="PTHR46401:SF2">
    <property type="entry name" value="GLYCOSYLTRANSFERASE WBBK-RELATED"/>
    <property type="match status" value="1"/>
</dbReference>
<dbReference type="InterPro" id="IPR001296">
    <property type="entry name" value="Glyco_trans_1"/>
</dbReference>
<organism evidence="4 5">
    <name type="scientific">Candidatus Nomurabacteria bacterium GW2011_GWE1_35_16</name>
    <dbReference type="NCBI Taxonomy" id="1618761"/>
    <lineage>
        <taxon>Bacteria</taxon>
        <taxon>Candidatus Nomuraibacteriota</taxon>
    </lineage>
</organism>
<feature type="domain" description="Glycosyl transferase family 1" evidence="2">
    <location>
        <begin position="186"/>
        <end position="342"/>
    </location>
</feature>
<comment type="caution">
    <text evidence="4">The sequence shown here is derived from an EMBL/GenBank/DDBJ whole genome shotgun (WGS) entry which is preliminary data.</text>
</comment>
<sequence length="373" mass="44102">MKKITVLLFNDFTNDNRVLKECRSLQSNGYDVKLVATHFDKNLPKDEEIEGFSVKRFNVGHFNFLPINLLLFWFHIVKNYRKENIFHCNDLYALPPAYIIKKICNKNAKIVYDCHEHETEAKIYIKKGFLKKLAQFFERKMIYEADSVITVSKSIAEDYARLYGINEPKLVLNSPVFETIKRHDLFREELKISKDKEIFLFQGKYLPGRGLDNLIEIFEKLEKVNRNIVLVFLIYGEGSEVIKKRIERSKNIYWHEKVSVMEYMKYVASADWGIYLMENICKNHDYALPNKIFDYILGGLPVVVSNLKEISSFVEKHNVGYTIDPNDEEKVINMLKDFDKNTKRKFLPNLKQVGQKYCWEEQEKVLLKIYKSL</sequence>
<dbReference type="Pfam" id="PF00534">
    <property type="entry name" value="Glycos_transf_1"/>
    <property type="match status" value="1"/>
</dbReference>
<evidence type="ECO:0000259" key="2">
    <source>
        <dbReference type="Pfam" id="PF00534"/>
    </source>
</evidence>
<dbReference type="GO" id="GO:0009103">
    <property type="term" value="P:lipopolysaccharide biosynthetic process"/>
    <property type="evidence" value="ECO:0007669"/>
    <property type="project" value="TreeGrafter"/>
</dbReference>
<name>A0A0G0DSL3_9BACT</name>
<dbReference type="PANTHER" id="PTHR46401">
    <property type="entry name" value="GLYCOSYLTRANSFERASE WBBK-RELATED"/>
    <property type="match status" value="1"/>
</dbReference>
<evidence type="ECO:0000313" key="4">
    <source>
        <dbReference type="EMBL" id="KKP66005.1"/>
    </source>
</evidence>
<keyword evidence="1 4" id="KW-0808">Transferase</keyword>
<dbReference type="SUPFAM" id="SSF53756">
    <property type="entry name" value="UDP-Glycosyltransferase/glycogen phosphorylase"/>
    <property type="match status" value="1"/>
</dbReference>
<feature type="domain" description="Glycosyltransferase subfamily 4-like N-terminal" evidence="3">
    <location>
        <begin position="18"/>
        <end position="170"/>
    </location>
</feature>
<proteinExistence type="predicted"/>
<gene>
    <name evidence="4" type="ORF">UR64_C0014G0006</name>
</gene>
<dbReference type="Proteomes" id="UP000034952">
    <property type="component" value="Unassembled WGS sequence"/>
</dbReference>
<protein>
    <submittedName>
        <fullName evidence="4">Glycosyltransferase</fullName>
    </submittedName>
</protein>
<evidence type="ECO:0000256" key="1">
    <source>
        <dbReference type="ARBA" id="ARBA00022679"/>
    </source>
</evidence>
<dbReference type="AlphaFoldDB" id="A0A0G0DSL3"/>
<dbReference type="InterPro" id="IPR028098">
    <property type="entry name" value="Glyco_trans_4-like_N"/>
</dbReference>
<dbReference type="EMBL" id="LBPY01000014">
    <property type="protein sequence ID" value="KKP66005.1"/>
    <property type="molecule type" value="Genomic_DNA"/>
</dbReference>
<evidence type="ECO:0000313" key="5">
    <source>
        <dbReference type="Proteomes" id="UP000034952"/>
    </source>
</evidence>
<accession>A0A0G0DSL3</accession>
<dbReference type="GO" id="GO:0016757">
    <property type="term" value="F:glycosyltransferase activity"/>
    <property type="evidence" value="ECO:0007669"/>
    <property type="project" value="InterPro"/>
</dbReference>